<reference evidence="1 2" key="1">
    <citation type="submission" date="2016-10" db="EMBL/GenBank/DDBJ databases">
        <authorList>
            <person name="de Groot N.N."/>
        </authorList>
    </citation>
    <scope>NUCLEOTIDE SEQUENCE [LARGE SCALE GENOMIC DNA]</scope>
    <source>
        <strain evidence="1 2">CGMCC 1.6134</strain>
    </source>
</reference>
<dbReference type="EMBL" id="FOTY01000037">
    <property type="protein sequence ID" value="SFM35207.1"/>
    <property type="molecule type" value="Genomic_DNA"/>
</dbReference>
<dbReference type="STRING" id="266892.SAMN04488054_1376"/>
<proteinExistence type="predicted"/>
<gene>
    <name evidence="1" type="ORF">SAMN04488054_1376</name>
</gene>
<protein>
    <submittedName>
        <fullName evidence="1">Uncharacterized protein</fullName>
    </submittedName>
</protein>
<keyword evidence="2" id="KW-1185">Reference proteome</keyword>
<evidence type="ECO:0000313" key="2">
    <source>
        <dbReference type="Proteomes" id="UP000199668"/>
    </source>
</evidence>
<dbReference type="AlphaFoldDB" id="A0A1I4Q5B2"/>
<evidence type="ECO:0000313" key="1">
    <source>
        <dbReference type="EMBL" id="SFM35207.1"/>
    </source>
</evidence>
<accession>A0A1I4Q5B2</accession>
<sequence>MSFYKVEYKHVEETTYTEWIEGSSEKEAIQKIRENEACENMEHVQGIEFKDHRVIRSE</sequence>
<dbReference type="Proteomes" id="UP000199668">
    <property type="component" value="Unassembled WGS sequence"/>
</dbReference>
<dbReference type="RefSeq" id="WP_177195600.1">
    <property type="nucleotide sequence ID" value="NZ_FOTY01000037.1"/>
</dbReference>
<name>A0A1I4Q5B2_9BACI</name>
<organism evidence="1 2">
    <name type="scientific">Salibacterium qingdaonense</name>
    <dbReference type="NCBI Taxonomy" id="266892"/>
    <lineage>
        <taxon>Bacteria</taxon>
        <taxon>Bacillati</taxon>
        <taxon>Bacillota</taxon>
        <taxon>Bacilli</taxon>
        <taxon>Bacillales</taxon>
        <taxon>Bacillaceae</taxon>
    </lineage>
</organism>